<dbReference type="Gene3D" id="2.10.25.10">
    <property type="entry name" value="Laminin"/>
    <property type="match status" value="2"/>
</dbReference>
<dbReference type="GO" id="GO:0007155">
    <property type="term" value="P:cell adhesion"/>
    <property type="evidence" value="ECO:0007669"/>
    <property type="project" value="UniProtKB-KW"/>
</dbReference>
<evidence type="ECO:0000256" key="1">
    <source>
        <dbReference type="ARBA" id="ARBA00004239"/>
    </source>
</evidence>
<evidence type="ECO:0000256" key="8">
    <source>
        <dbReference type="ARBA" id="ARBA00022782"/>
    </source>
</evidence>
<keyword evidence="3" id="KW-0964">Secreted</keyword>
<keyword evidence="11" id="KW-0175">Coiled coil</keyword>
<evidence type="ECO:0000259" key="19">
    <source>
        <dbReference type="PROSITE" id="PS51041"/>
    </source>
</evidence>
<proteinExistence type="predicted"/>
<evidence type="ECO:0000256" key="3">
    <source>
        <dbReference type="ARBA" id="ARBA00022525"/>
    </source>
</evidence>
<dbReference type="SUPFAM" id="SSF57196">
    <property type="entry name" value="EGF/Laminin"/>
    <property type="match status" value="1"/>
</dbReference>
<dbReference type="InterPro" id="IPR018097">
    <property type="entry name" value="EGF_Ca-bd_CS"/>
</dbReference>
<dbReference type="InterPro" id="IPR049883">
    <property type="entry name" value="NOTCH1_EGF-like"/>
</dbReference>
<evidence type="ECO:0000256" key="16">
    <source>
        <dbReference type="ARBA" id="ARBA00076707"/>
    </source>
</evidence>
<evidence type="ECO:0000256" key="13">
    <source>
        <dbReference type="ARBA" id="ARBA00053819"/>
    </source>
</evidence>
<dbReference type="CDD" id="cd00054">
    <property type="entry name" value="EGF_CA"/>
    <property type="match status" value="1"/>
</dbReference>
<accession>A6JTF8</accession>
<dbReference type="Pfam" id="PF07645">
    <property type="entry name" value="EGF_CA"/>
    <property type="match status" value="1"/>
</dbReference>
<comment type="function">
    <text evidence="13">Regulates vascular tubulogenesis in vivo. Inhibits platelet-derived growth factor (PDGF)-BB-induced smooth muscle cell migration and promotes endothelial cell adhesion to the extracellular matrix and angiogenesis.</text>
</comment>
<keyword evidence="12 17" id="KW-1015">Disulfide bond</keyword>
<comment type="caution">
    <text evidence="17">Lacks conserved residue(s) required for the propagation of feature annotation.</text>
</comment>
<evidence type="ECO:0000256" key="12">
    <source>
        <dbReference type="ARBA" id="ARBA00023157"/>
    </source>
</evidence>
<evidence type="ECO:0000313" key="20">
    <source>
        <dbReference type="EMBL" id="EDL93484.1"/>
    </source>
</evidence>
<dbReference type="PROSITE" id="PS01186">
    <property type="entry name" value="EGF_2"/>
    <property type="match status" value="1"/>
</dbReference>
<evidence type="ECO:0000256" key="9">
    <source>
        <dbReference type="ARBA" id="ARBA00022837"/>
    </source>
</evidence>
<protein>
    <recommendedName>
        <fullName evidence="15">Epidermal growth factor-like protein 7</fullName>
    </recommendedName>
    <alternativeName>
        <fullName evidence="16">Multiple epidermal growth factor-like domains protein 7</fullName>
    </alternativeName>
</protein>
<evidence type="ECO:0000256" key="15">
    <source>
        <dbReference type="ARBA" id="ARBA00068667"/>
    </source>
</evidence>
<keyword evidence="10" id="KW-0130">Cell adhesion</keyword>
<keyword evidence="9" id="KW-0106">Calcium</keyword>
<organism evidence="20 21">
    <name type="scientific">Rattus norvegicus</name>
    <name type="common">Rat</name>
    <dbReference type="NCBI Taxonomy" id="10116"/>
    <lineage>
        <taxon>Eukaryota</taxon>
        <taxon>Metazoa</taxon>
        <taxon>Chordata</taxon>
        <taxon>Craniata</taxon>
        <taxon>Vertebrata</taxon>
        <taxon>Euteleostomi</taxon>
        <taxon>Mammalia</taxon>
        <taxon>Eutheria</taxon>
        <taxon>Euarchontoglires</taxon>
        <taxon>Glires</taxon>
        <taxon>Rodentia</taxon>
        <taxon>Myomorpha</taxon>
        <taxon>Muroidea</taxon>
        <taxon>Muridae</taxon>
        <taxon>Murinae</taxon>
        <taxon>Rattus</taxon>
    </lineage>
</organism>
<feature type="disulfide bond" evidence="17">
    <location>
        <begin position="156"/>
        <end position="165"/>
    </location>
</feature>
<reference evidence="20 21" key="1">
    <citation type="submission" date="2005-09" db="EMBL/GenBank/DDBJ databases">
        <authorList>
            <person name="Mural R.J."/>
            <person name="Li P.W."/>
            <person name="Adams M.D."/>
            <person name="Amanatides P.G."/>
            <person name="Baden-Tillson H."/>
            <person name="Barnstead M."/>
            <person name="Chin S.H."/>
            <person name="Dew I."/>
            <person name="Evans C.A."/>
            <person name="Ferriera S."/>
            <person name="Flanigan M."/>
            <person name="Fosler C."/>
            <person name="Glodek A."/>
            <person name="Gu Z."/>
            <person name="Holt R.A."/>
            <person name="Jennings D."/>
            <person name="Kraft C.L."/>
            <person name="Lu F."/>
            <person name="Nguyen T."/>
            <person name="Nusskern D.R."/>
            <person name="Pfannkoch C.M."/>
            <person name="Sitter C."/>
            <person name="Sutton G.G."/>
            <person name="Venter J.C."/>
            <person name="Wang Z."/>
            <person name="Woodage T."/>
            <person name="Zheng X.H."/>
            <person name="Zhong F."/>
        </authorList>
    </citation>
    <scope>NUCLEOTIDE SEQUENCE [LARGE SCALE GENOMIC DNA]</scope>
    <source>
        <strain>BN</strain>
        <strain evidence="21">Sprague-Dawley</strain>
    </source>
</reference>
<dbReference type="PANTHER" id="PTHR14949:SF21">
    <property type="entry name" value="EPIDERMAL GROWTH FACTOR-LIKE PROTEIN 7"/>
    <property type="match status" value="1"/>
</dbReference>
<dbReference type="EMBL" id="CH474001">
    <property type="protein sequence ID" value="EDL93484.1"/>
    <property type="molecule type" value="Genomic_DNA"/>
</dbReference>
<evidence type="ECO:0000256" key="17">
    <source>
        <dbReference type="PROSITE-ProRule" id="PRU00076"/>
    </source>
</evidence>
<evidence type="ECO:0000256" key="5">
    <source>
        <dbReference type="ARBA" id="ARBA00022657"/>
    </source>
</evidence>
<dbReference type="AlphaFoldDB" id="A6JTF8"/>
<dbReference type="FunFam" id="2.10.25.10:FF:000010">
    <property type="entry name" value="Pro-epidermal growth factor"/>
    <property type="match status" value="1"/>
</dbReference>
<dbReference type="PANTHER" id="PTHR14949">
    <property type="entry name" value="EGF-LIKE-DOMAIN, MULTIPLE 7, 8"/>
    <property type="match status" value="1"/>
</dbReference>
<sequence length="304" mass="33218">MEAALARPGRHQATKRRRLPHLQMQTMWGSGELLVAWFLVLAAGGTTEHVYRPSRRVCTVGVSGGSISETFVQRVYQPYLTTCDGHRACSTYRTIYRTAYRIAYRHSPGLTPSRPRYACCPGWKRTNGLPGACGAAICQPPCGNEGSCIRPGRCRCPVGWQGDTCQIDVDECSTGEARCPQRCVNTVGSYWCQCWEGQSPSADGVLCLPKEGPSPVAPSPTPGVDSVVREEVYKLQARVDVLEQKLQLVLAPLHSLASRSPEHGLQDPGSLLAHSFQQLDRIDSLSEQALAKKTCDGFSVPMLD</sequence>
<feature type="domain" description="EMI" evidence="19">
    <location>
        <begin position="54"/>
        <end position="135"/>
    </location>
</feature>
<evidence type="ECO:0000313" key="22">
    <source>
        <dbReference type="RGD" id="708507"/>
    </source>
</evidence>
<dbReference type="RGD" id="708507">
    <property type="gene designation" value="Egfl7"/>
</dbReference>
<keyword evidence="5" id="KW-0037">Angiogenesis</keyword>
<keyword evidence="7" id="KW-0677">Repeat</keyword>
<gene>
    <name evidence="20 22" type="primary">Egfl7</name>
    <name evidence="20" type="ORF">rCG_45603</name>
</gene>
<evidence type="ECO:0000256" key="2">
    <source>
        <dbReference type="ARBA" id="ARBA00022473"/>
    </source>
</evidence>
<evidence type="ECO:0000256" key="11">
    <source>
        <dbReference type="ARBA" id="ARBA00023054"/>
    </source>
</evidence>
<evidence type="ECO:0000256" key="4">
    <source>
        <dbReference type="ARBA" id="ARBA00022536"/>
    </source>
</evidence>
<dbReference type="GO" id="GO:0030154">
    <property type="term" value="P:cell differentiation"/>
    <property type="evidence" value="ECO:0007669"/>
    <property type="project" value="UniProtKB-KW"/>
</dbReference>
<keyword evidence="8" id="KW-0221">Differentiation</keyword>
<dbReference type="Pfam" id="PF07546">
    <property type="entry name" value="EMI"/>
    <property type="match status" value="1"/>
</dbReference>
<evidence type="ECO:0000256" key="10">
    <source>
        <dbReference type="ARBA" id="ARBA00022889"/>
    </source>
</evidence>
<dbReference type="InterPro" id="IPR011489">
    <property type="entry name" value="EMI_domain"/>
</dbReference>
<dbReference type="PROSITE" id="PS50026">
    <property type="entry name" value="EGF_3"/>
    <property type="match status" value="1"/>
</dbReference>
<feature type="disulfide bond" evidence="17">
    <location>
        <begin position="138"/>
        <end position="148"/>
    </location>
</feature>
<dbReference type="InterPro" id="IPR000742">
    <property type="entry name" value="EGF"/>
</dbReference>
<evidence type="ECO:0000256" key="7">
    <source>
        <dbReference type="ARBA" id="ARBA00022737"/>
    </source>
</evidence>
<dbReference type="PROSITE" id="PS01187">
    <property type="entry name" value="EGF_CA"/>
    <property type="match status" value="1"/>
</dbReference>
<dbReference type="FunFam" id="2.10.25.10:FF:000485">
    <property type="entry name" value="Epidermal growth factor-like protein 7"/>
    <property type="match status" value="1"/>
</dbReference>
<feature type="domain" description="EGF-like" evidence="18">
    <location>
        <begin position="134"/>
        <end position="166"/>
    </location>
</feature>
<dbReference type="GO" id="GO:0005509">
    <property type="term" value="F:calcium ion binding"/>
    <property type="evidence" value="ECO:0007669"/>
    <property type="project" value="InterPro"/>
</dbReference>
<name>A6JTF8_RAT</name>
<comment type="subcellular location">
    <subcellularLocation>
        <location evidence="1">Secreted</location>
        <location evidence="1">Extracellular space</location>
    </subcellularLocation>
</comment>
<dbReference type="GO" id="GO:0005576">
    <property type="term" value="C:extracellular region"/>
    <property type="evidence" value="ECO:0007669"/>
    <property type="project" value="UniProtKB-SubCell"/>
</dbReference>
<evidence type="ECO:0000256" key="6">
    <source>
        <dbReference type="ARBA" id="ARBA00022729"/>
    </source>
</evidence>
<dbReference type="Pfam" id="PF07974">
    <property type="entry name" value="EGF_2"/>
    <property type="match status" value="1"/>
</dbReference>
<dbReference type="InterPro" id="IPR001881">
    <property type="entry name" value="EGF-like_Ca-bd_dom"/>
</dbReference>
<dbReference type="InterPro" id="IPR050969">
    <property type="entry name" value="Dev_Signal_Modulators"/>
</dbReference>
<evidence type="ECO:0000313" key="21">
    <source>
        <dbReference type="Proteomes" id="UP000234681"/>
    </source>
</evidence>
<dbReference type="GO" id="GO:0001525">
    <property type="term" value="P:angiogenesis"/>
    <property type="evidence" value="ECO:0007669"/>
    <property type="project" value="UniProtKB-KW"/>
</dbReference>
<dbReference type="InterPro" id="IPR013111">
    <property type="entry name" value="EGF_extracell"/>
</dbReference>
<dbReference type="PROSITE" id="PS51041">
    <property type="entry name" value="EMI"/>
    <property type="match status" value="1"/>
</dbReference>
<keyword evidence="2" id="KW-0217">Developmental protein</keyword>
<dbReference type="SMART" id="SM00181">
    <property type="entry name" value="EGF"/>
    <property type="match status" value="2"/>
</dbReference>
<comment type="subunit">
    <text evidence="14">Interacts with ITGAV/ITGB3 in an RGD-dependent manner, increasing endothelial cell's motility.</text>
</comment>
<evidence type="ECO:0000256" key="14">
    <source>
        <dbReference type="ARBA" id="ARBA00065457"/>
    </source>
</evidence>
<evidence type="ECO:0000259" key="18">
    <source>
        <dbReference type="PROSITE" id="PS50026"/>
    </source>
</evidence>
<keyword evidence="4 17" id="KW-0245">EGF-like domain</keyword>
<dbReference type="Proteomes" id="UP000234681">
    <property type="component" value="Chromosome 3"/>
</dbReference>
<keyword evidence="6" id="KW-0732">Signal</keyword>
<dbReference type="PROSITE" id="PS00022">
    <property type="entry name" value="EGF_1"/>
    <property type="match status" value="1"/>
</dbReference>
<dbReference type="SMART" id="SM00179">
    <property type="entry name" value="EGF_CA"/>
    <property type="match status" value="1"/>
</dbReference>